<accession>D6U306</accession>
<evidence type="ECO:0000313" key="2">
    <source>
        <dbReference type="Proteomes" id="UP000004508"/>
    </source>
</evidence>
<organism evidence="1 2">
    <name type="scientific">Ktedonobacter racemifer DSM 44963</name>
    <dbReference type="NCBI Taxonomy" id="485913"/>
    <lineage>
        <taxon>Bacteria</taxon>
        <taxon>Bacillati</taxon>
        <taxon>Chloroflexota</taxon>
        <taxon>Ktedonobacteria</taxon>
        <taxon>Ktedonobacterales</taxon>
        <taxon>Ktedonobacteraceae</taxon>
        <taxon>Ktedonobacter</taxon>
    </lineage>
</organism>
<name>D6U306_KTERA</name>
<sequence>MAFHSGTEYKNDDVSIGVPAREILLCLSLDADIAHFVDHWISQARQREDIYYFSAPITVVKRMQA</sequence>
<proteinExistence type="predicted"/>
<protein>
    <submittedName>
        <fullName evidence="1">Uncharacterized protein</fullName>
    </submittedName>
</protein>
<comment type="caution">
    <text evidence="1">The sequence shown here is derived from an EMBL/GenBank/DDBJ whole genome shotgun (WGS) entry which is preliminary data.</text>
</comment>
<dbReference type="EMBL" id="ADVG01000004">
    <property type="protein sequence ID" value="EFH82911.1"/>
    <property type="molecule type" value="Genomic_DNA"/>
</dbReference>
<reference evidence="1 2" key="1">
    <citation type="journal article" date="2011" name="Stand. Genomic Sci.">
        <title>Non-contiguous finished genome sequence and contextual data of the filamentous soil bacterium Ktedonobacter racemifer type strain (SOSP1-21).</title>
        <authorList>
            <person name="Chang Y.J."/>
            <person name="Land M."/>
            <person name="Hauser L."/>
            <person name="Chertkov O."/>
            <person name="Del Rio T.G."/>
            <person name="Nolan M."/>
            <person name="Copeland A."/>
            <person name="Tice H."/>
            <person name="Cheng J.F."/>
            <person name="Lucas S."/>
            <person name="Han C."/>
            <person name="Goodwin L."/>
            <person name="Pitluck S."/>
            <person name="Ivanova N."/>
            <person name="Ovchinikova G."/>
            <person name="Pati A."/>
            <person name="Chen A."/>
            <person name="Palaniappan K."/>
            <person name="Mavromatis K."/>
            <person name="Liolios K."/>
            <person name="Brettin T."/>
            <person name="Fiebig A."/>
            <person name="Rohde M."/>
            <person name="Abt B."/>
            <person name="Goker M."/>
            <person name="Detter J.C."/>
            <person name="Woyke T."/>
            <person name="Bristow J."/>
            <person name="Eisen J.A."/>
            <person name="Markowitz V."/>
            <person name="Hugenholtz P."/>
            <person name="Kyrpides N.C."/>
            <person name="Klenk H.P."/>
            <person name="Lapidus A."/>
        </authorList>
    </citation>
    <scope>NUCLEOTIDE SEQUENCE [LARGE SCALE GENOMIC DNA]</scope>
    <source>
        <strain evidence="2">DSM 44963</strain>
    </source>
</reference>
<keyword evidence="2" id="KW-1185">Reference proteome</keyword>
<gene>
    <name evidence="1" type="ORF">Krac_3795</name>
</gene>
<dbReference type="AlphaFoldDB" id="D6U306"/>
<dbReference type="Proteomes" id="UP000004508">
    <property type="component" value="Unassembled WGS sequence"/>
</dbReference>
<evidence type="ECO:0000313" key="1">
    <source>
        <dbReference type="EMBL" id="EFH82911.1"/>
    </source>
</evidence>
<dbReference type="InParanoid" id="D6U306"/>